<dbReference type="Gene3D" id="1.10.10.10">
    <property type="entry name" value="Winged helix-like DNA-binding domain superfamily/Winged helix DNA-binding domain"/>
    <property type="match status" value="1"/>
</dbReference>
<feature type="domain" description="HTH asnC-type" evidence="4">
    <location>
        <begin position="42"/>
        <end position="103"/>
    </location>
</feature>
<sequence length="202" mass="21885">MARKAPHAVSSSVVPAGFRTIPCRECGITLHSMPKPSSRPAYDRVDREILAHLQRAGRIPNVELAEAVRLSPSACLRRTKALEADGLIEGYRADLDRARLGLGLTVFVSLKVDQHSRAVSRQIEDALTALPAVVACHVVSGADADFLLELVVPDLAAYERVLLDDILGIHPVRDAHSSFAIRTTLSRGPLPLDHWPPKGESA</sequence>
<evidence type="ECO:0000256" key="1">
    <source>
        <dbReference type="ARBA" id="ARBA00023015"/>
    </source>
</evidence>
<evidence type="ECO:0000313" key="5">
    <source>
        <dbReference type="EMBL" id="GAA2063770.1"/>
    </source>
</evidence>
<dbReference type="PRINTS" id="PR00033">
    <property type="entry name" value="HTHASNC"/>
</dbReference>
<gene>
    <name evidence="5" type="ORF">GCM10009801_07910</name>
</gene>
<keyword evidence="3" id="KW-0804">Transcription</keyword>
<name>A0ABP5H3Q5_9ACTN</name>
<dbReference type="CDD" id="cd00090">
    <property type="entry name" value="HTH_ARSR"/>
    <property type="match status" value="1"/>
</dbReference>
<dbReference type="PANTHER" id="PTHR30154">
    <property type="entry name" value="LEUCINE-RESPONSIVE REGULATORY PROTEIN"/>
    <property type="match status" value="1"/>
</dbReference>
<dbReference type="SUPFAM" id="SSF46785">
    <property type="entry name" value="Winged helix' DNA-binding domain"/>
    <property type="match status" value="1"/>
</dbReference>
<evidence type="ECO:0000256" key="2">
    <source>
        <dbReference type="ARBA" id="ARBA00023125"/>
    </source>
</evidence>
<dbReference type="Pfam" id="PF01037">
    <property type="entry name" value="AsnC_trans_reg"/>
    <property type="match status" value="1"/>
</dbReference>
<comment type="caution">
    <text evidence="5">The sequence shown here is derived from an EMBL/GenBank/DDBJ whole genome shotgun (WGS) entry which is preliminary data.</text>
</comment>
<dbReference type="PROSITE" id="PS50956">
    <property type="entry name" value="HTH_ASNC_2"/>
    <property type="match status" value="1"/>
</dbReference>
<dbReference type="InterPro" id="IPR011991">
    <property type="entry name" value="ArsR-like_HTH"/>
</dbReference>
<dbReference type="InterPro" id="IPR036388">
    <property type="entry name" value="WH-like_DNA-bd_sf"/>
</dbReference>
<dbReference type="Gene3D" id="3.30.70.920">
    <property type="match status" value="1"/>
</dbReference>
<keyword evidence="2" id="KW-0238">DNA-binding</keyword>
<dbReference type="InterPro" id="IPR000485">
    <property type="entry name" value="AsnC-type_HTH_dom"/>
</dbReference>
<reference evidence="6" key="1">
    <citation type="journal article" date="2019" name="Int. J. Syst. Evol. Microbiol.">
        <title>The Global Catalogue of Microorganisms (GCM) 10K type strain sequencing project: providing services to taxonomists for standard genome sequencing and annotation.</title>
        <authorList>
            <consortium name="The Broad Institute Genomics Platform"/>
            <consortium name="The Broad Institute Genome Sequencing Center for Infectious Disease"/>
            <person name="Wu L."/>
            <person name="Ma J."/>
        </authorList>
    </citation>
    <scope>NUCLEOTIDE SEQUENCE [LARGE SCALE GENOMIC DNA]</scope>
    <source>
        <strain evidence="6">JCM 15478</strain>
    </source>
</reference>
<dbReference type="PANTHER" id="PTHR30154:SF34">
    <property type="entry name" value="TRANSCRIPTIONAL REGULATOR AZLB"/>
    <property type="match status" value="1"/>
</dbReference>
<evidence type="ECO:0000313" key="6">
    <source>
        <dbReference type="Proteomes" id="UP001500016"/>
    </source>
</evidence>
<protein>
    <recommendedName>
        <fullName evidence="4">HTH asnC-type domain-containing protein</fullName>
    </recommendedName>
</protein>
<evidence type="ECO:0000259" key="4">
    <source>
        <dbReference type="PROSITE" id="PS50956"/>
    </source>
</evidence>
<dbReference type="SUPFAM" id="SSF54909">
    <property type="entry name" value="Dimeric alpha+beta barrel"/>
    <property type="match status" value="1"/>
</dbReference>
<keyword evidence="6" id="KW-1185">Reference proteome</keyword>
<organism evidence="5 6">
    <name type="scientific">Streptomyces albiaxialis</name>
    <dbReference type="NCBI Taxonomy" id="329523"/>
    <lineage>
        <taxon>Bacteria</taxon>
        <taxon>Bacillati</taxon>
        <taxon>Actinomycetota</taxon>
        <taxon>Actinomycetes</taxon>
        <taxon>Kitasatosporales</taxon>
        <taxon>Streptomycetaceae</taxon>
        <taxon>Streptomyces</taxon>
    </lineage>
</organism>
<keyword evidence="1" id="KW-0805">Transcription regulation</keyword>
<dbReference type="InterPro" id="IPR011008">
    <property type="entry name" value="Dimeric_a/b-barrel"/>
</dbReference>
<proteinExistence type="predicted"/>
<dbReference type="EMBL" id="BAAAPE010000001">
    <property type="protein sequence ID" value="GAA2063770.1"/>
    <property type="molecule type" value="Genomic_DNA"/>
</dbReference>
<dbReference type="SMART" id="SM00344">
    <property type="entry name" value="HTH_ASNC"/>
    <property type="match status" value="1"/>
</dbReference>
<evidence type="ECO:0000256" key="3">
    <source>
        <dbReference type="ARBA" id="ARBA00023163"/>
    </source>
</evidence>
<dbReference type="Proteomes" id="UP001500016">
    <property type="component" value="Unassembled WGS sequence"/>
</dbReference>
<dbReference type="Pfam" id="PF13412">
    <property type="entry name" value="HTH_24"/>
    <property type="match status" value="1"/>
</dbReference>
<dbReference type="InterPro" id="IPR019888">
    <property type="entry name" value="Tscrpt_reg_AsnC-like"/>
</dbReference>
<dbReference type="InterPro" id="IPR019887">
    <property type="entry name" value="Tscrpt_reg_AsnC/Lrp_C"/>
</dbReference>
<dbReference type="InterPro" id="IPR036390">
    <property type="entry name" value="WH_DNA-bd_sf"/>
</dbReference>
<accession>A0ABP5H3Q5</accession>